<keyword evidence="4 13" id="KW-0863">Zinc-finger</keyword>
<dbReference type="Proteomes" id="UP000037540">
    <property type="component" value="Unassembled WGS sequence"/>
</dbReference>
<feature type="short sequence motif" description="RadA KNRFG motif" evidence="11">
    <location>
        <begin position="252"/>
        <end position="256"/>
    </location>
</feature>
<dbReference type="InterPro" id="IPR041166">
    <property type="entry name" value="Rubredoxin_2"/>
</dbReference>
<dbReference type="FunFam" id="3.40.50.300:FF:000050">
    <property type="entry name" value="DNA repair protein RadA"/>
    <property type="match status" value="1"/>
</dbReference>
<dbReference type="GO" id="GO:0000725">
    <property type="term" value="P:recombinational repair"/>
    <property type="evidence" value="ECO:0007669"/>
    <property type="project" value="UniProtKB-UniRule"/>
</dbReference>
<dbReference type="PANTHER" id="PTHR32472">
    <property type="entry name" value="DNA REPAIR PROTEIN RADA"/>
    <property type="match status" value="1"/>
</dbReference>
<dbReference type="SMART" id="SM00382">
    <property type="entry name" value="AAA"/>
    <property type="match status" value="1"/>
</dbReference>
<evidence type="ECO:0000256" key="9">
    <source>
        <dbReference type="ARBA" id="ARBA00023125"/>
    </source>
</evidence>
<dbReference type="InterPro" id="IPR027417">
    <property type="entry name" value="P-loop_NTPase"/>
</dbReference>
<reference evidence="15 16" key="1">
    <citation type="submission" date="2015-07" db="EMBL/GenBank/DDBJ databases">
        <title>Draft genome sequences of 17 French Clostridium botulinum group III.</title>
        <authorList>
            <person name="Woudstra C."/>
            <person name="Le Marechal C."/>
            <person name="Souillard R."/>
            <person name="Bayon-Auboyer M.-H."/>
            <person name="Dessouter D."/>
            <person name="Fach P."/>
        </authorList>
    </citation>
    <scope>NUCLEOTIDE SEQUENCE [LARGE SCALE GENOMIC DNA]</scope>
    <source>
        <strain evidence="15 16">12LNRI-CD</strain>
    </source>
</reference>
<dbReference type="AlphaFoldDB" id="A0A9Q1ZDK6"/>
<sequence length="453" mass="50057">MAKSKNVFICQECGYEAPKWFGKCPGCATWNSMVEEKKMDTIKSKRVGITQNNSKPESILNIKSGEFNRYDTGIIELNRVLGGGLVKGSLTLISGAPGIGKSTILLQTANNIASKVGKVLYVSGEESGEQIKIRGDRIGNISSELYILSETNLELIEEHINFMEPVFVIIDSIQTLFKPSIESAPGSVSQVRECSNELMRIAKTKNIPLFIVAHVTKQGELAGPRVLEHMVDTVLSFEGERTQEFRILRTLKNRFGTTSEIGVFEMRQEGLKEIFNPSEVFLEETNFNSEGSIVIGIMEGTRPILVEIQALVTETKAIMPRRTAVGVDNSRLNLILAVLEKKLKIPFYNCDVYVNVVGGMDIEGTYGDLGLALALISSIKGRNFKLDKMIVFGEIGLTGEVRPISLCDRLVNEGIKMGFQNIVIPTRNKEKIITKNENIIGVSSLREAVSKVF</sequence>
<dbReference type="InterPro" id="IPR020588">
    <property type="entry name" value="RecA_ATP-bd"/>
</dbReference>
<evidence type="ECO:0000256" key="12">
    <source>
        <dbReference type="NCBIfam" id="TIGR00416"/>
    </source>
</evidence>
<comment type="function">
    <text evidence="11">Plays a role in repairing double-strand DNA breaks, probably involving stabilizing or processing branched DNA or blocked replication forks.</text>
</comment>
<dbReference type="InterPro" id="IPR004504">
    <property type="entry name" value="DNA_repair_RadA"/>
</dbReference>
<dbReference type="PRINTS" id="PR01874">
    <property type="entry name" value="DNAREPAIRADA"/>
</dbReference>
<keyword evidence="1 11" id="KW-0479">Metal-binding</keyword>
<keyword evidence="8 11" id="KW-0346">Stress response</keyword>
<dbReference type="GO" id="GO:0016787">
    <property type="term" value="F:hydrolase activity"/>
    <property type="evidence" value="ECO:0007669"/>
    <property type="project" value="UniProtKB-KW"/>
</dbReference>
<dbReference type="CDD" id="cd01121">
    <property type="entry name" value="RadA_SMS_N"/>
    <property type="match status" value="1"/>
</dbReference>
<evidence type="ECO:0000256" key="6">
    <source>
        <dbReference type="ARBA" id="ARBA00022833"/>
    </source>
</evidence>
<dbReference type="InterPro" id="IPR014721">
    <property type="entry name" value="Ribsml_uS5_D2-typ_fold_subgr"/>
</dbReference>
<dbReference type="PROSITE" id="PS50162">
    <property type="entry name" value="RECA_2"/>
    <property type="match status" value="1"/>
</dbReference>
<name>A0A9Q1ZDK6_CLOBO</name>
<keyword evidence="9 11" id="KW-0238">DNA-binding</keyword>
<evidence type="ECO:0000313" key="16">
    <source>
        <dbReference type="Proteomes" id="UP000037540"/>
    </source>
</evidence>
<dbReference type="Gene3D" id="3.30.230.10">
    <property type="match status" value="1"/>
</dbReference>
<dbReference type="SUPFAM" id="SSF52540">
    <property type="entry name" value="P-loop containing nucleoside triphosphate hydrolases"/>
    <property type="match status" value="1"/>
</dbReference>
<accession>A0A9Q1ZDK6</accession>
<dbReference type="NCBIfam" id="TIGR00416">
    <property type="entry name" value="sms"/>
    <property type="match status" value="1"/>
</dbReference>
<evidence type="ECO:0000256" key="10">
    <source>
        <dbReference type="ARBA" id="ARBA00023204"/>
    </source>
</evidence>
<dbReference type="RefSeq" id="WP_013724429.1">
    <property type="nucleotide sequence ID" value="NZ_LGVP01000034.1"/>
</dbReference>
<evidence type="ECO:0000256" key="13">
    <source>
        <dbReference type="RuleBase" id="RU003555"/>
    </source>
</evidence>
<dbReference type="GO" id="GO:0140664">
    <property type="term" value="F:ATP-dependent DNA damage sensor activity"/>
    <property type="evidence" value="ECO:0007669"/>
    <property type="project" value="InterPro"/>
</dbReference>
<dbReference type="EMBL" id="LGVR01000018">
    <property type="protein sequence ID" value="KOA89384.1"/>
    <property type="molecule type" value="Genomic_DNA"/>
</dbReference>
<dbReference type="GO" id="GO:0005829">
    <property type="term" value="C:cytosol"/>
    <property type="evidence" value="ECO:0007669"/>
    <property type="project" value="TreeGrafter"/>
</dbReference>
<proteinExistence type="inferred from homology"/>
<keyword evidence="2 11" id="KW-0547">Nucleotide-binding</keyword>
<dbReference type="Pfam" id="PF18073">
    <property type="entry name" value="Zn_ribbon_LapB"/>
    <property type="match status" value="1"/>
</dbReference>
<dbReference type="GO" id="GO:0008270">
    <property type="term" value="F:zinc ion binding"/>
    <property type="evidence" value="ECO:0007669"/>
    <property type="project" value="UniProtKB-KW"/>
</dbReference>
<feature type="binding site" evidence="11">
    <location>
        <begin position="95"/>
        <end position="102"/>
    </location>
    <ligand>
        <name>ATP</name>
        <dbReference type="ChEBI" id="CHEBI:30616"/>
    </ligand>
</feature>
<gene>
    <name evidence="11" type="primary">radA</name>
    <name evidence="15" type="ORF">ADU74_04740</name>
</gene>
<keyword evidence="7 11" id="KW-0067">ATP-binding</keyword>
<dbReference type="Gene3D" id="3.40.50.300">
    <property type="entry name" value="P-loop containing nucleotide triphosphate hydrolases"/>
    <property type="match status" value="1"/>
</dbReference>
<evidence type="ECO:0000256" key="7">
    <source>
        <dbReference type="ARBA" id="ARBA00022840"/>
    </source>
</evidence>
<evidence type="ECO:0000256" key="8">
    <source>
        <dbReference type="ARBA" id="ARBA00023016"/>
    </source>
</evidence>
<dbReference type="InterPro" id="IPR020568">
    <property type="entry name" value="Ribosomal_Su5_D2-typ_SF"/>
</dbReference>
<evidence type="ECO:0000256" key="3">
    <source>
        <dbReference type="ARBA" id="ARBA00022763"/>
    </source>
</evidence>
<evidence type="ECO:0000313" key="15">
    <source>
        <dbReference type="EMBL" id="KOA89384.1"/>
    </source>
</evidence>
<evidence type="ECO:0000256" key="4">
    <source>
        <dbReference type="ARBA" id="ARBA00022771"/>
    </source>
</evidence>
<protein>
    <recommendedName>
        <fullName evidence="11 12">DNA repair protein RadA</fullName>
    </recommendedName>
</protein>
<feature type="region of interest" description="Lon-protease-like" evidence="11">
    <location>
        <begin position="351"/>
        <end position="453"/>
    </location>
</feature>
<keyword evidence="6 13" id="KW-0862">Zinc</keyword>
<dbReference type="HAMAP" id="MF_01498">
    <property type="entry name" value="RadA_bact"/>
    <property type="match status" value="1"/>
</dbReference>
<feature type="domain" description="RecA family profile 1" evidence="14">
    <location>
        <begin position="66"/>
        <end position="215"/>
    </location>
</feature>
<keyword evidence="5" id="KW-0378">Hydrolase</keyword>
<dbReference type="Pfam" id="PF13541">
    <property type="entry name" value="ChlI"/>
    <property type="match status" value="1"/>
</dbReference>
<dbReference type="Pfam" id="PF13481">
    <property type="entry name" value="AAA_25"/>
    <property type="match status" value="1"/>
</dbReference>
<evidence type="ECO:0000256" key="11">
    <source>
        <dbReference type="HAMAP-Rule" id="MF_01498"/>
    </source>
</evidence>
<dbReference type="InterPro" id="IPR003593">
    <property type="entry name" value="AAA+_ATPase"/>
</dbReference>
<evidence type="ECO:0000256" key="1">
    <source>
        <dbReference type="ARBA" id="ARBA00022723"/>
    </source>
</evidence>
<comment type="similarity">
    <text evidence="11 13">Belongs to the RecA family. RadA subfamily.</text>
</comment>
<keyword evidence="3 11" id="KW-0227">DNA damage</keyword>
<dbReference type="PANTHER" id="PTHR32472:SF10">
    <property type="entry name" value="DNA REPAIR PROTEIN RADA-LIKE PROTEIN"/>
    <property type="match status" value="1"/>
</dbReference>
<evidence type="ECO:0000256" key="5">
    <source>
        <dbReference type="ARBA" id="ARBA00022801"/>
    </source>
</evidence>
<evidence type="ECO:0000259" key="14">
    <source>
        <dbReference type="PROSITE" id="PS50162"/>
    </source>
</evidence>
<comment type="function">
    <text evidence="13">DNA-dependent ATPase involved in processing of recombination intermediates, plays a role in repairing DNA breaks. Stimulates the branch migration of RecA-mediated strand transfer reactions, allowing the 3' invading strand to extend heteroduplex DNA faster. Binds ssDNA in the presence of ADP but not other nucleotides, has ATPase activity that is stimulated by ssDNA and various branched DNA structures, but inhibited by SSB. Does not have RecA's homology-searching function.</text>
</comment>
<dbReference type="SUPFAM" id="SSF54211">
    <property type="entry name" value="Ribosomal protein S5 domain 2-like"/>
    <property type="match status" value="1"/>
</dbReference>
<comment type="caution">
    <text evidence="15">The sequence shown here is derived from an EMBL/GenBank/DDBJ whole genome shotgun (WGS) entry which is preliminary data.</text>
</comment>
<comment type="domain">
    <text evidence="11">The middle region has homology to RecA with ATPase motifs including the RadA KNRFG motif, while the C-terminus is homologous to Lon protease.</text>
</comment>
<dbReference type="GO" id="GO:0005524">
    <property type="term" value="F:ATP binding"/>
    <property type="evidence" value="ECO:0007669"/>
    <property type="project" value="UniProtKB-UniRule"/>
</dbReference>
<evidence type="ECO:0000256" key="2">
    <source>
        <dbReference type="ARBA" id="ARBA00022741"/>
    </source>
</evidence>
<organism evidence="15 16">
    <name type="scientific">Clostridium botulinum</name>
    <dbReference type="NCBI Taxonomy" id="1491"/>
    <lineage>
        <taxon>Bacteria</taxon>
        <taxon>Bacillati</taxon>
        <taxon>Bacillota</taxon>
        <taxon>Clostridia</taxon>
        <taxon>Eubacteriales</taxon>
        <taxon>Clostridiaceae</taxon>
        <taxon>Clostridium</taxon>
    </lineage>
</organism>
<dbReference type="OrthoDB" id="9803906at2"/>
<dbReference type="GO" id="GO:0003684">
    <property type="term" value="F:damaged DNA binding"/>
    <property type="evidence" value="ECO:0007669"/>
    <property type="project" value="InterPro"/>
</dbReference>
<keyword evidence="10 11" id="KW-0234">DNA repair</keyword>